<organism evidence="1 2">
    <name type="scientific">Shinella granuli</name>
    <dbReference type="NCBI Taxonomy" id="323621"/>
    <lineage>
        <taxon>Bacteria</taxon>
        <taxon>Pseudomonadati</taxon>
        <taxon>Pseudomonadota</taxon>
        <taxon>Alphaproteobacteria</taxon>
        <taxon>Hyphomicrobiales</taxon>
        <taxon>Rhizobiaceae</taxon>
        <taxon>Shinella</taxon>
    </lineage>
</organism>
<keyword evidence="2" id="KW-1185">Reference proteome</keyword>
<dbReference type="Proteomes" id="UP000295351">
    <property type="component" value="Unassembled WGS sequence"/>
</dbReference>
<gene>
    <name evidence="1" type="ORF">EV665_13152</name>
</gene>
<proteinExistence type="predicted"/>
<dbReference type="AlphaFoldDB" id="A0A4R2C412"/>
<reference evidence="1 2" key="1">
    <citation type="submission" date="2019-03" db="EMBL/GenBank/DDBJ databases">
        <title>Genomic Encyclopedia of Type Strains, Phase IV (KMG-IV): sequencing the most valuable type-strain genomes for metagenomic binning, comparative biology and taxonomic classification.</title>
        <authorList>
            <person name="Goeker M."/>
        </authorList>
    </citation>
    <scope>NUCLEOTIDE SEQUENCE [LARGE SCALE GENOMIC DNA]</scope>
    <source>
        <strain evidence="1 2">DSM 18401</strain>
    </source>
</reference>
<dbReference type="EMBL" id="SLVX01000031">
    <property type="protein sequence ID" value="TCN34971.1"/>
    <property type="molecule type" value="Genomic_DNA"/>
</dbReference>
<sequence length="78" mass="9003">MTFDANTLKRLAYFLVNTDMSELVEAGVISEGNNDQWKRFNHDFDVFVIKLPDDRRQKLCDLINDRLGLRASVLEAAE</sequence>
<comment type="caution">
    <text evidence="1">The sequence shown here is derived from an EMBL/GenBank/DDBJ whole genome shotgun (WGS) entry which is preliminary data.</text>
</comment>
<name>A0A4R2C412_SHIGR</name>
<protein>
    <submittedName>
        <fullName evidence="1">Uncharacterized protein</fullName>
    </submittedName>
</protein>
<evidence type="ECO:0000313" key="1">
    <source>
        <dbReference type="EMBL" id="TCN34971.1"/>
    </source>
</evidence>
<accession>A0A4R2C412</accession>
<evidence type="ECO:0000313" key="2">
    <source>
        <dbReference type="Proteomes" id="UP000295351"/>
    </source>
</evidence>
<dbReference type="RefSeq" id="WP_133036711.1">
    <property type="nucleotide sequence ID" value="NZ_BAABEI010000012.1"/>
</dbReference>